<dbReference type="RefSeq" id="WP_184155686.1">
    <property type="nucleotide sequence ID" value="NZ_JACHFM010000014.1"/>
</dbReference>
<dbReference type="Proteomes" id="UP000549457">
    <property type="component" value="Unassembled WGS sequence"/>
</dbReference>
<comment type="caution">
    <text evidence="1">The sequence shown here is derived from an EMBL/GenBank/DDBJ whole genome shotgun (WGS) entry which is preliminary data.</text>
</comment>
<evidence type="ECO:0000313" key="1">
    <source>
        <dbReference type="EMBL" id="MBB5224645.1"/>
    </source>
</evidence>
<dbReference type="EMBL" id="JACHFM010000014">
    <property type="protein sequence ID" value="MBB5224645.1"/>
    <property type="molecule type" value="Genomic_DNA"/>
</dbReference>
<gene>
    <name evidence="1" type="ORF">HNP73_004624</name>
</gene>
<accession>A0A840SVY4</accession>
<proteinExistence type="predicted"/>
<organism evidence="1 2">
    <name type="scientific">Amaricoccus macauensis</name>
    <dbReference type="NCBI Taxonomy" id="57001"/>
    <lineage>
        <taxon>Bacteria</taxon>
        <taxon>Pseudomonadati</taxon>
        <taxon>Pseudomonadota</taxon>
        <taxon>Alphaproteobacteria</taxon>
        <taxon>Rhodobacterales</taxon>
        <taxon>Paracoccaceae</taxon>
        <taxon>Amaricoccus</taxon>
    </lineage>
</organism>
<dbReference type="AlphaFoldDB" id="A0A840SVY4"/>
<reference evidence="1 2" key="1">
    <citation type="submission" date="2020-08" db="EMBL/GenBank/DDBJ databases">
        <title>Genomic Encyclopedia of Type Strains, Phase IV (KMG-IV): sequencing the most valuable type-strain genomes for metagenomic binning, comparative biology and taxonomic classification.</title>
        <authorList>
            <person name="Goeker M."/>
        </authorList>
    </citation>
    <scope>NUCLEOTIDE SEQUENCE [LARGE SCALE GENOMIC DNA]</scope>
    <source>
        <strain evidence="1 2">DSM 101730</strain>
    </source>
</reference>
<name>A0A840SVY4_9RHOB</name>
<sequence>MFGTYCRLGVPVWSTDREVIRAARRLLSATARRGRALRTERHAFLRQMLEFHHCEQDLVREYRL</sequence>
<evidence type="ECO:0000313" key="2">
    <source>
        <dbReference type="Proteomes" id="UP000549457"/>
    </source>
</evidence>
<keyword evidence="2" id="KW-1185">Reference proteome</keyword>
<protein>
    <submittedName>
        <fullName evidence="1">Uncharacterized protein</fullName>
    </submittedName>
</protein>